<dbReference type="InterPro" id="IPR024402">
    <property type="entry name" value="DUF2726"/>
</dbReference>
<feature type="region of interest" description="Disordered" evidence="1">
    <location>
        <begin position="181"/>
        <end position="228"/>
    </location>
</feature>
<evidence type="ECO:0000313" key="3">
    <source>
        <dbReference type="EMBL" id="MEK8031949.1"/>
    </source>
</evidence>
<dbReference type="EMBL" id="JBBUTG010000007">
    <property type="protein sequence ID" value="MEK8031949.1"/>
    <property type="molecule type" value="Genomic_DNA"/>
</dbReference>
<proteinExistence type="predicted"/>
<accession>A0ABU9BS49</accession>
<evidence type="ECO:0000259" key="2">
    <source>
        <dbReference type="Pfam" id="PF10881"/>
    </source>
</evidence>
<feature type="compositionally biased region" description="Basic and acidic residues" evidence="1">
    <location>
        <begin position="181"/>
        <end position="190"/>
    </location>
</feature>
<dbReference type="RefSeq" id="WP_341426347.1">
    <property type="nucleotide sequence ID" value="NZ_JBBUTG010000007.1"/>
</dbReference>
<organism evidence="3 4">
    <name type="scientific">Ideonella lacteola</name>
    <dbReference type="NCBI Taxonomy" id="2984193"/>
    <lineage>
        <taxon>Bacteria</taxon>
        <taxon>Pseudomonadati</taxon>
        <taxon>Pseudomonadota</taxon>
        <taxon>Betaproteobacteria</taxon>
        <taxon>Burkholderiales</taxon>
        <taxon>Sphaerotilaceae</taxon>
        <taxon>Ideonella</taxon>
    </lineage>
</organism>
<evidence type="ECO:0000256" key="1">
    <source>
        <dbReference type="SAM" id="MobiDB-lite"/>
    </source>
</evidence>
<evidence type="ECO:0000313" key="4">
    <source>
        <dbReference type="Proteomes" id="UP001371218"/>
    </source>
</evidence>
<keyword evidence="4" id="KW-1185">Reference proteome</keyword>
<dbReference type="Pfam" id="PF10881">
    <property type="entry name" value="DUF2726"/>
    <property type="match status" value="1"/>
</dbReference>
<protein>
    <submittedName>
        <fullName evidence="3">DUF2726 domain-containing protein</fullName>
    </submittedName>
</protein>
<gene>
    <name evidence="3" type="ORF">AACH06_14060</name>
</gene>
<feature type="domain" description="DUF2726" evidence="2">
    <location>
        <begin position="53"/>
        <end position="154"/>
    </location>
</feature>
<name>A0ABU9BS49_9BURK</name>
<sequence>MYLLIGILLAVLTVGGAAFLLWQKQREAQAKVAKQRTVEARDTVADWPPTATRIMSVPERKAYESLLKALPDNLILAQVPLSRFMRVPTRYSYGEWLSRVGQLSADLLVCDASTQVLAVIEIRGAEESPRSVQRHNRMVRVLKAAGIQVLVWPDNAIPTPTAARHALFPHEAQKAREDRAAMVARADRSAAEPIPVAEVQELDEPREPPPTTWFNDLEGPNRAPAREG</sequence>
<comment type="caution">
    <text evidence="3">The sequence shown here is derived from an EMBL/GenBank/DDBJ whole genome shotgun (WGS) entry which is preliminary data.</text>
</comment>
<reference evidence="3 4" key="1">
    <citation type="submission" date="2024-04" db="EMBL/GenBank/DDBJ databases">
        <title>Novel species of the genus Ideonella isolated from streams.</title>
        <authorList>
            <person name="Lu H."/>
        </authorList>
    </citation>
    <scope>NUCLEOTIDE SEQUENCE [LARGE SCALE GENOMIC DNA]</scope>
    <source>
        <strain evidence="3 4">DXS29W</strain>
    </source>
</reference>
<dbReference type="Proteomes" id="UP001371218">
    <property type="component" value="Unassembled WGS sequence"/>
</dbReference>